<dbReference type="InterPro" id="IPR013815">
    <property type="entry name" value="ATP_grasp_subdomain_1"/>
</dbReference>
<evidence type="ECO:0000313" key="9">
    <source>
        <dbReference type="Proteomes" id="UP000298049"/>
    </source>
</evidence>
<dbReference type="InterPro" id="IPR005875">
    <property type="entry name" value="PurK"/>
</dbReference>
<keyword evidence="9" id="KW-1185">Reference proteome</keyword>
<dbReference type="InterPro" id="IPR016185">
    <property type="entry name" value="PreATP-grasp_dom_sf"/>
</dbReference>
<dbReference type="GO" id="GO:0006189">
    <property type="term" value="P:'de novo' IMP biosynthetic process"/>
    <property type="evidence" value="ECO:0007669"/>
    <property type="project" value="UniProtKB-UniRule"/>
</dbReference>
<dbReference type="UniPathway" id="UPA00074">
    <property type="reaction ID" value="UER00942"/>
</dbReference>
<dbReference type="FunFam" id="3.30.470.20:FF:000029">
    <property type="entry name" value="N5-carboxyaminoimidazole ribonucleotide synthase"/>
    <property type="match status" value="1"/>
</dbReference>
<dbReference type="InterPro" id="IPR054350">
    <property type="entry name" value="PurT/PurK_preATP-grasp"/>
</dbReference>
<sequence>MRIGILGAGQLGRMLALAGYPLDHQCVFYDLSGSPSAGIGEIIDDPDGSRLDEFLDKVDRVTYEFEHLPLEVVRQIADQKPLFPGVKSLAVCQNRAEEKALFERLSIPTAAYRLVSTAEELAEAAESLGCPVVAKSVTEGYDGKGQAVIRDPREASGAWERIGHKMLLVEAFVDFSRELSIIAARGQDGEVAIYPMAENVHVDGILRYSFAPAPNLCTEVAAEAEAFIKMLLDELGHVGVLTLELFETPDGLMANEMAPRVHNSGHWSIEGATTSQFENHLRAVAGLPLGDTVAHRPTCMINIIGKAGNDEDLLRLPYAHLHRYGKAEREGRKIGHVTVQADSYEELVWRVRNCASLLPGTPELSCSLTRK</sequence>
<dbReference type="Gene3D" id="3.30.1490.20">
    <property type="entry name" value="ATP-grasp fold, A domain"/>
    <property type="match status" value="1"/>
</dbReference>
<comment type="subunit">
    <text evidence="5 6">Homodimer.</text>
</comment>
<dbReference type="Pfam" id="PF02222">
    <property type="entry name" value="ATP-grasp"/>
    <property type="match status" value="1"/>
</dbReference>
<evidence type="ECO:0000256" key="5">
    <source>
        <dbReference type="HAMAP-Rule" id="MF_01928"/>
    </source>
</evidence>
<dbReference type="HAMAP" id="MF_01928">
    <property type="entry name" value="PurK"/>
    <property type="match status" value="1"/>
</dbReference>
<feature type="binding site" evidence="5">
    <location>
        <position position="178"/>
    </location>
    <ligand>
        <name>ATP</name>
        <dbReference type="ChEBI" id="CHEBI:30616"/>
    </ligand>
</feature>
<dbReference type="Pfam" id="PF17769">
    <property type="entry name" value="PurK_C"/>
    <property type="match status" value="1"/>
</dbReference>
<feature type="binding site" evidence="5">
    <location>
        <position position="201"/>
    </location>
    <ligand>
        <name>ATP</name>
        <dbReference type="ChEBI" id="CHEBI:30616"/>
    </ligand>
</feature>
<dbReference type="SUPFAM" id="SSF56059">
    <property type="entry name" value="Glutathione synthetase ATP-binding domain-like"/>
    <property type="match status" value="1"/>
</dbReference>
<dbReference type="GO" id="GO:0046872">
    <property type="term" value="F:metal ion binding"/>
    <property type="evidence" value="ECO:0007669"/>
    <property type="project" value="InterPro"/>
</dbReference>
<comment type="catalytic activity">
    <reaction evidence="5 6">
        <text>5-amino-1-(5-phospho-beta-D-ribosyl)imidazole + hydrogencarbonate + ATP = 5-carboxyamino-1-(5-phospho-D-ribosyl)imidazole + ADP + phosphate + 2 H(+)</text>
        <dbReference type="Rhea" id="RHEA:19317"/>
        <dbReference type="ChEBI" id="CHEBI:15378"/>
        <dbReference type="ChEBI" id="CHEBI:17544"/>
        <dbReference type="ChEBI" id="CHEBI:30616"/>
        <dbReference type="ChEBI" id="CHEBI:43474"/>
        <dbReference type="ChEBI" id="CHEBI:58730"/>
        <dbReference type="ChEBI" id="CHEBI:137981"/>
        <dbReference type="ChEBI" id="CHEBI:456216"/>
        <dbReference type="EC" id="6.3.4.18"/>
    </reaction>
</comment>
<dbReference type="GO" id="GO:0004638">
    <property type="term" value="F:phosphoribosylaminoimidazole carboxylase activity"/>
    <property type="evidence" value="ECO:0007669"/>
    <property type="project" value="InterPro"/>
</dbReference>
<dbReference type="SUPFAM" id="SSF52440">
    <property type="entry name" value="PreATP-grasp domain"/>
    <property type="match status" value="1"/>
</dbReference>
<dbReference type="PANTHER" id="PTHR11609:SF5">
    <property type="entry name" value="PHOSPHORIBOSYLAMINOIMIDAZOLE CARBOXYLASE"/>
    <property type="match status" value="1"/>
</dbReference>
<reference evidence="8 9" key="1">
    <citation type="submission" date="2018-07" db="EMBL/GenBank/DDBJ databases">
        <title>Marsedoiliclastica nanhaica gen. nov. sp. nov., a novel marine hydrocarbonoclastic bacterium isolated from an in-situ enriched hydrocarbon-degrading consortium in deep-sea sediment.</title>
        <authorList>
            <person name="Dong C."/>
            <person name="Ma T."/>
            <person name="Liu R."/>
            <person name="Shao Z."/>
        </authorList>
    </citation>
    <scope>NUCLEOTIDE SEQUENCE [LARGE SCALE GENOMIC DNA]</scope>
    <source>
        <strain evidence="9">soil36-7</strain>
    </source>
</reference>
<feature type="domain" description="ATP-grasp" evidence="7">
    <location>
        <begin position="99"/>
        <end position="285"/>
    </location>
</feature>
<accession>A0A4P7XI64</accession>
<dbReference type="InterPro" id="IPR011054">
    <property type="entry name" value="Rudment_hybrid_motif"/>
</dbReference>
<dbReference type="Pfam" id="PF22660">
    <property type="entry name" value="RS_preATP-grasp-like"/>
    <property type="match status" value="1"/>
</dbReference>
<dbReference type="RefSeq" id="WP_136549135.1">
    <property type="nucleotide sequence ID" value="NZ_CP031093.1"/>
</dbReference>
<dbReference type="FunFam" id="3.30.1490.20:FF:000015">
    <property type="entry name" value="N5-carboxyaminoimidazole ribonucleotide synthase"/>
    <property type="match status" value="1"/>
</dbReference>
<feature type="binding site" evidence="5">
    <location>
        <begin position="140"/>
        <end position="146"/>
    </location>
    <ligand>
        <name>ATP</name>
        <dbReference type="ChEBI" id="CHEBI:30616"/>
    </ligand>
</feature>
<keyword evidence="2 5" id="KW-0547">Nucleotide-binding</keyword>
<dbReference type="SUPFAM" id="SSF51246">
    <property type="entry name" value="Rudiment single hybrid motif"/>
    <property type="match status" value="1"/>
</dbReference>
<dbReference type="KEGG" id="hmi:soil367_10965"/>
<dbReference type="InterPro" id="IPR003135">
    <property type="entry name" value="ATP-grasp_carboxylate-amine"/>
</dbReference>
<dbReference type="InterPro" id="IPR011761">
    <property type="entry name" value="ATP-grasp"/>
</dbReference>
<dbReference type="NCBIfam" id="TIGR01161">
    <property type="entry name" value="purK"/>
    <property type="match status" value="1"/>
</dbReference>
<dbReference type="EC" id="6.3.4.18" evidence="5 6"/>
<evidence type="ECO:0000256" key="6">
    <source>
        <dbReference type="RuleBase" id="RU361200"/>
    </source>
</evidence>
<feature type="binding site" evidence="5">
    <location>
        <position position="95"/>
    </location>
    <ligand>
        <name>ATP</name>
        <dbReference type="ChEBI" id="CHEBI:30616"/>
    </ligand>
</feature>
<dbReference type="AlphaFoldDB" id="A0A4P7XI64"/>
<comment type="pathway">
    <text evidence="5 6">Purine metabolism; IMP biosynthesis via de novo pathway; 5-amino-1-(5-phospho-D-ribosyl)imidazole-4-carboxylate from 5-amino-1-(5-phospho-D-ribosyl)imidazole (N5-CAIR route): step 1/2.</text>
</comment>
<protein>
    <recommendedName>
        <fullName evidence="5 6">N5-carboxyaminoimidazole ribonucleotide synthase</fullName>
        <shortName evidence="5 6">N5-CAIR synthase</shortName>
        <ecNumber evidence="5 6">6.3.4.18</ecNumber>
    </recommendedName>
    <alternativeName>
        <fullName evidence="5 6">5-(carboxyamino)imidazole ribonucleotide synthetase</fullName>
    </alternativeName>
</protein>
<dbReference type="PROSITE" id="PS50975">
    <property type="entry name" value="ATP_GRASP"/>
    <property type="match status" value="1"/>
</dbReference>
<evidence type="ECO:0000256" key="2">
    <source>
        <dbReference type="ARBA" id="ARBA00022741"/>
    </source>
</evidence>
<dbReference type="InterPro" id="IPR040686">
    <property type="entry name" value="PurK_C"/>
</dbReference>
<dbReference type="NCBIfam" id="NF004679">
    <property type="entry name" value="PRK06019.1-5"/>
    <property type="match status" value="1"/>
</dbReference>
<proteinExistence type="inferred from homology"/>
<organism evidence="8 9">
    <name type="scientific">Hydrocarboniclastica marina</name>
    <dbReference type="NCBI Taxonomy" id="2259620"/>
    <lineage>
        <taxon>Bacteria</taxon>
        <taxon>Pseudomonadati</taxon>
        <taxon>Pseudomonadota</taxon>
        <taxon>Gammaproteobacteria</taxon>
        <taxon>Alteromonadales</taxon>
        <taxon>Alteromonadaceae</taxon>
        <taxon>Hydrocarboniclastica</taxon>
    </lineage>
</organism>
<dbReference type="GO" id="GO:0005524">
    <property type="term" value="F:ATP binding"/>
    <property type="evidence" value="ECO:0007669"/>
    <property type="project" value="UniProtKB-UniRule"/>
</dbReference>
<evidence type="ECO:0000256" key="4">
    <source>
        <dbReference type="ARBA" id="ARBA00022840"/>
    </source>
</evidence>
<gene>
    <name evidence="5 6" type="primary">purK</name>
    <name evidence="8" type="ORF">soil367_10965</name>
</gene>
<comment type="function">
    <text evidence="5">Catalyzes the ATP-dependent conversion of 5-aminoimidazole ribonucleotide (AIR) and HCO(3)(-) to N5-carboxyaminoimidazole ribonucleotide (N5-CAIR).</text>
</comment>
<comment type="function">
    <text evidence="6">Catalyzes the ATP-dependent conversion of 5-aminoimidazole ribonucleotide (AIR) and HCO(3)- to N5-carboxyaminoimidazole ribonucleotide (N5-CAIR).</text>
</comment>
<comment type="similarity">
    <text evidence="5 6">Belongs to the PurK/PurT family.</text>
</comment>
<dbReference type="GO" id="GO:0034028">
    <property type="term" value="F:5-(carboxyamino)imidazole ribonucleotide synthase activity"/>
    <property type="evidence" value="ECO:0007669"/>
    <property type="project" value="UniProtKB-UniRule"/>
</dbReference>
<evidence type="ECO:0000259" key="7">
    <source>
        <dbReference type="PROSITE" id="PS50975"/>
    </source>
</evidence>
<dbReference type="EMBL" id="CP031093">
    <property type="protein sequence ID" value="QCF26415.1"/>
    <property type="molecule type" value="Genomic_DNA"/>
</dbReference>
<dbReference type="Gene3D" id="3.40.50.20">
    <property type="match status" value="1"/>
</dbReference>
<feature type="binding site" evidence="5">
    <location>
        <begin position="255"/>
        <end position="256"/>
    </location>
    <ligand>
        <name>ATP</name>
        <dbReference type="ChEBI" id="CHEBI:30616"/>
    </ligand>
</feature>
<keyword evidence="3 5" id="KW-0658">Purine biosynthesis</keyword>
<evidence type="ECO:0000256" key="1">
    <source>
        <dbReference type="ARBA" id="ARBA00022598"/>
    </source>
</evidence>
<keyword evidence="1 5" id="KW-0436">Ligase</keyword>
<feature type="binding site" evidence="5">
    <location>
        <position position="135"/>
    </location>
    <ligand>
        <name>ATP</name>
        <dbReference type="ChEBI" id="CHEBI:30616"/>
    </ligand>
</feature>
<dbReference type="Gene3D" id="3.30.470.20">
    <property type="entry name" value="ATP-grasp fold, B domain"/>
    <property type="match status" value="1"/>
</dbReference>
<keyword evidence="4 5" id="KW-0067">ATP-binding</keyword>
<name>A0A4P7XI64_9ALTE</name>
<feature type="binding site" evidence="5">
    <location>
        <begin position="170"/>
        <end position="173"/>
    </location>
    <ligand>
        <name>ATP</name>
        <dbReference type="ChEBI" id="CHEBI:30616"/>
    </ligand>
</feature>
<evidence type="ECO:0000313" key="8">
    <source>
        <dbReference type="EMBL" id="QCF26415.1"/>
    </source>
</evidence>
<dbReference type="GO" id="GO:0005829">
    <property type="term" value="C:cytosol"/>
    <property type="evidence" value="ECO:0007669"/>
    <property type="project" value="TreeGrafter"/>
</dbReference>
<dbReference type="Proteomes" id="UP000298049">
    <property type="component" value="Chromosome"/>
</dbReference>
<dbReference type="OrthoDB" id="9804625at2"/>
<evidence type="ECO:0000256" key="3">
    <source>
        <dbReference type="ARBA" id="ARBA00022755"/>
    </source>
</evidence>
<dbReference type="PANTHER" id="PTHR11609">
    <property type="entry name" value="PURINE BIOSYNTHESIS PROTEIN 6/7, PUR6/7"/>
    <property type="match status" value="1"/>
</dbReference>